<reference evidence="2" key="2">
    <citation type="submission" date="2015-01" db="EMBL/GenBank/DDBJ databases">
        <title>Evolutionary Origins and Diversification of the Mycorrhizal Mutualists.</title>
        <authorList>
            <consortium name="DOE Joint Genome Institute"/>
            <consortium name="Mycorrhizal Genomics Consortium"/>
            <person name="Kohler A."/>
            <person name="Kuo A."/>
            <person name="Nagy L.G."/>
            <person name="Floudas D."/>
            <person name="Copeland A."/>
            <person name="Barry K.W."/>
            <person name="Cichocki N."/>
            <person name="Veneault-Fourrey C."/>
            <person name="LaButti K."/>
            <person name="Lindquist E.A."/>
            <person name="Lipzen A."/>
            <person name="Lundell T."/>
            <person name="Morin E."/>
            <person name="Murat C."/>
            <person name="Riley R."/>
            <person name="Ohm R."/>
            <person name="Sun H."/>
            <person name="Tunlid A."/>
            <person name="Henrissat B."/>
            <person name="Grigoriev I.V."/>
            <person name="Hibbett D.S."/>
            <person name="Martin F."/>
        </authorList>
    </citation>
    <scope>NUCLEOTIDE SEQUENCE [LARGE SCALE GENOMIC DNA]</scope>
    <source>
        <strain evidence="2">Ve08.2h10</strain>
    </source>
</reference>
<proteinExistence type="predicted"/>
<dbReference type="InParanoid" id="A0A0D0DM20"/>
<sequence length="186" mass="20620">MGAIIRPISTPTALLNPHTFSDASSGFGIGIIIGTKWRAWRLQADWSTHHGKKDIRWAEATSSYTETTPAWLMVGKSADTATKWSIPFSRVSTFSLNQPIISYPSYHTASPVRKTLQTPHPEESTALPTSSFLPWTSLSMLESFSSMPLPPYQLGNSESYEKQEAECAQAEAQLEDELIICILQDD</sequence>
<dbReference type="OrthoDB" id="2689232at2759"/>
<dbReference type="EMBL" id="KN826289">
    <property type="protein sequence ID" value="KIK79410.1"/>
    <property type="molecule type" value="Genomic_DNA"/>
</dbReference>
<name>A0A0D0DM20_9AGAM</name>
<dbReference type="HOGENOM" id="CLU_1454861_0_0_1"/>
<dbReference type="AlphaFoldDB" id="A0A0D0DM20"/>
<accession>A0A0D0DM20</accession>
<reference evidence="1 2" key="1">
    <citation type="submission" date="2014-04" db="EMBL/GenBank/DDBJ databases">
        <authorList>
            <consortium name="DOE Joint Genome Institute"/>
            <person name="Kuo A."/>
            <person name="Kohler A."/>
            <person name="Jargeat P."/>
            <person name="Nagy L.G."/>
            <person name="Floudas D."/>
            <person name="Copeland A."/>
            <person name="Barry K.W."/>
            <person name="Cichocki N."/>
            <person name="Veneault-Fourrey C."/>
            <person name="LaButti K."/>
            <person name="Lindquist E.A."/>
            <person name="Lipzen A."/>
            <person name="Lundell T."/>
            <person name="Morin E."/>
            <person name="Murat C."/>
            <person name="Sun H."/>
            <person name="Tunlid A."/>
            <person name="Henrissat B."/>
            <person name="Grigoriev I.V."/>
            <person name="Hibbett D.S."/>
            <person name="Martin F."/>
            <person name="Nordberg H.P."/>
            <person name="Cantor M.N."/>
            <person name="Hua S.X."/>
        </authorList>
    </citation>
    <scope>NUCLEOTIDE SEQUENCE [LARGE SCALE GENOMIC DNA]</scope>
    <source>
        <strain evidence="1 2">Ve08.2h10</strain>
    </source>
</reference>
<evidence type="ECO:0000313" key="2">
    <source>
        <dbReference type="Proteomes" id="UP000054538"/>
    </source>
</evidence>
<keyword evidence="2" id="KW-1185">Reference proteome</keyword>
<organism evidence="1 2">
    <name type="scientific">Paxillus rubicundulus Ve08.2h10</name>
    <dbReference type="NCBI Taxonomy" id="930991"/>
    <lineage>
        <taxon>Eukaryota</taxon>
        <taxon>Fungi</taxon>
        <taxon>Dikarya</taxon>
        <taxon>Basidiomycota</taxon>
        <taxon>Agaricomycotina</taxon>
        <taxon>Agaricomycetes</taxon>
        <taxon>Agaricomycetidae</taxon>
        <taxon>Boletales</taxon>
        <taxon>Paxilineae</taxon>
        <taxon>Paxillaceae</taxon>
        <taxon>Paxillus</taxon>
    </lineage>
</organism>
<dbReference type="Proteomes" id="UP000054538">
    <property type="component" value="Unassembled WGS sequence"/>
</dbReference>
<evidence type="ECO:0000313" key="1">
    <source>
        <dbReference type="EMBL" id="KIK79410.1"/>
    </source>
</evidence>
<protein>
    <submittedName>
        <fullName evidence="1">Unplaced genomic scaffold scaffold_1467, whole genome shotgun sequence</fullName>
    </submittedName>
</protein>
<gene>
    <name evidence="1" type="ORF">PAXRUDRAFT_16347</name>
</gene>
<dbReference type="STRING" id="930991.A0A0D0DM20"/>